<protein>
    <submittedName>
        <fullName evidence="5">2-keto-3-deoxy-L-rhamnonate aldolase</fullName>
        <ecNumber evidence="5">4.1.2.53</ecNumber>
    </submittedName>
</protein>
<dbReference type="InterPro" id="IPR050251">
    <property type="entry name" value="HpcH-HpaI_aldolase"/>
</dbReference>
<dbReference type="Proteomes" id="UP000494119">
    <property type="component" value="Unassembled WGS sequence"/>
</dbReference>
<evidence type="ECO:0000313" key="6">
    <source>
        <dbReference type="Proteomes" id="UP000494119"/>
    </source>
</evidence>
<dbReference type="EMBL" id="CADIKL010000005">
    <property type="protein sequence ID" value="CAB3781709.1"/>
    <property type="molecule type" value="Genomic_DNA"/>
</dbReference>
<dbReference type="Gene3D" id="3.20.20.60">
    <property type="entry name" value="Phosphoenolpyruvate-binding domains"/>
    <property type="match status" value="1"/>
</dbReference>
<evidence type="ECO:0000256" key="2">
    <source>
        <dbReference type="ARBA" id="ARBA00022723"/>
    </source>
</evidence>
<evidence type="ECO:0000313" key="5">
    <source>
        <dbReference type="EMBL" id="CAB3781709.1"/>
    </source>
</evidence>
<dbReference type="InterPro" id="IPR005000">
    <property type="entry name" value="Aldolase/citrate-lyase_domain"/>
</dbReference>
<feature type="domain" description="HpcH/HpaI aldolase/citrate lyase" evidence="4">
    <location>
        <begin position="9"/>
        <end position="171"/>
    </location>
</feature>
<proteinExistence type="inferred from homology"/>
<evidence type="ECO:0000256" key="3">
    <source>
        <dbReference type="ARBA" id="ARBA00023239"/>
    </source>
</evidence>
<dbReference type="GO" id="GO:0005737">
    <property type="term" value="C:cytoplasm"/>
    <property type="evidence" value="ECO:0007669"/>
    <property type="project" value="TreeGrafter"/>
</dbReference>
<dbReference type="SUPFAM" id="SSF51621">
    <property type="entry name" value="Phosphoenolpyruvate/pyruvate domain"/>
    <property type="match status" value="1"/>
</dbReference>
<dbReference type="GO" id="GO:0046872">
    <property type="term" value="F:metal ion binding"/>
    <property type="evidence" value="ECO:0007669"/>
    <property type="project" value="UniProtKB-KW"/>
</dbReference>
<reference evidence="5 6" key="1">
    <citation type="submission" date="2020-04" db="EMBL/GenBank/DDBJ databases">
        <authorList>
            <person name="De Canck E."/>
        </authorList>
    </citation>
    <scope>NUCLEOTIDE SEQUENCE [LARGE SCALE GENOMIC DNA]</scope>
    <source>
        <strain evidence="5 6">LMG 28688</strain>
    </source>
</reference>
<dbReference type="AlphaFoldDB" id="A0A6J5FKD5"/>
<dbReference type="PANTHER" id="PTHR30502">
    <property type="entry name" value="2-KETO-3-DEOXY-L-RHAMNONATE ALDOLASE"/>
    <property type="match status" value="1"/>
</dbReference>
<dbReference type="EC" id="4.1.2.53" evidence="5"/>
<dbReference type="InterPro" id="IPR015813">
    <property type="entry name" value="Pyrv/PenolPyrv_kinase-like_dom"/>
</dbReference>
<keyword evidence="2" id="KW-0479">Metal-binding</keyword>
<dbReference type="GO" id="GO:0106099">
    <property type="term" value="F:2-keto-3-deoxy-L-rhamnonate aldolase activity"/>
    <property type="evidence" value="ECO:0007669"/>
    <property type="project" value="UniProtKB-EC"/>
</dbReference>
<gene>
    <name evidence="5" type="primary">rhmA</name>
    <name evidence="5" type="ORF">LMG28688_01283</name>
</gene>
<comment type="similarity">
    <text evidence="1">Belongs to the HpcH/HpaI aldolase family.</text>
</comment>
<dbReference type="RefSeq" id="WP_115783753.1">
    <property type="nucleotide sequence ID" value="NZ_CADIKL010000005.1"/>
</dbReference>
<keyword evidence="6" id="KW-1185">Reference proteome</keyword>
<evidence type="ECO:0000256" key="1">
    <source>
        <dbReference type="ARBA" id="ARBA00005568"/>
    </source>
</evidence>
<evidence type="ECO:0000259" key="4">
    <source>
        <dbReference type="Pfam" id="PF03328"/>
    </source>
</evidence>
<dbReference type="PANTHER" id="PTHR30502:SF0">
    <property type="entry name" value="PHOSPHOENOLPYRUVATE CARBOXYLASE FAMILY PROTEIN"/>
    <property type="match status" value="1"/>
</dbReference>
<sequence>MKDFDLRMRSAVWLSGPNLAAAEIAAMIGYRAVVLDIEHGTFDLAALERFIPALKGLELKVFAKVLGPSREPIQQALDFGADAIVIPHIEGAAHAEKICAFAKFPPVGARSFAGGRTAGYGGFDDEWLKRQDCETLCFAMIEDAQALAEVREILALPSVDGVFIGPSDLSLRRSRGSYKRIEGDWQDLKAIAEAAHEANKPWILPAWSVEEKAFAIKNGAYKMVLTMEHGALALGLRTAWEQTVQLFEEAAGADDK</sequence>
<accession>A0A6J5FKD5</accession>
<dbReference type="Pfam" id="PF03328">
    <property type="entry name" value="HpcH_HpaI"/>
    <property type="match status" value="1"/>
</dbReference>
<name>A0A6J5FKD5_9BURK</name>
<keyword evidence="3 5" id="KW-0456">Lyase</keyword>
<dbReference type="InterPro" id="IPR040442">
    <property type="entry name" value="Pyrv_kinase-like_dom_sf"/>
</dbReference>
<organism evidence="5 6">
    <name type="scientific">Paraburkholderia caffeinitolerans</name>
    <dbReference type="NCBI Taxonomy" id="1723730"/>
    <lineage>
        <taxon>Bacteria</taxon>
        <taxon>Pseudomonadati</taxon>
        <taxon>Pseudomonadota</taxon>
        <taxon>Betaproteobacteria</taxon>
        <taxon>Burkholderiales</taxon>
        <taxon>Burkholderiaceae</taxon>
        <taxon>Paraburkholderia</taxon>
    </lineage>
</organism>